<dbReference type="KEGG" id="luo:HHL09_14265"/>
<dbReference type="InterPro" id="IPR013425">
    <property type="entry name" value="Autotrns_rpt"/>
</dbReference>
<dbReference type="SUPFAM" id="SSF51126">
    <property type="entry name" value="Pectin lyase-like"/>
    <property type="match status" value="1"/>
</dbReference>
<dbReference type="Proteomes" id="UP000501812">
    <property type="component" value="Chromosome"/>
</dbReference>
<dbReference type="Pfam" id="PF12951">
    <property type="entry name" value="PATR"/>
    <property type="match status" value="1"/>
</dbReference>
<name>A0A858RL39_9BACT</name>
<reference evidence="3 4" key="1">
    <citation type="submission" date="2020-04" db="EMBL/GenBank/DDBJ databases">
        <title>Luteolibacter sp. G-1-1-1 isolated from soil.</title>
        <authorList>
            <person name="Dahal R.H."/>
        </authorList>
    </citation>
    <scope>NUCLEOTIDE SEQUENCE [LARGE SCALE GENOMIC DNA]</scope>
    <source>
        <strain evidence="3 4">G-1-1-1</strain>
    </source>
</reference>
<dbReference type="RefSeq" id="WP_169455300.1">
    <property type="nucleotide sequence ID" value="NZ_CP051774.1"/>
</dbReference>
<gene>
    <name evidence="3" type="ORF">HHL09_14265</name>
</gene>
<feature type="signal peptide" evidence="2">
    <location>
        <begin position="1"/>
        <end position="38"/>
    </location>
</feature>
<evidence type="ECO:0000256" key="1">
    <source>
        <dbReference type="ARBA" id="ARBA00022729"/>
    </source>
</evidence>
<evidence type="ECO:0000313" key="3">
    <source>
        <dbReference type="EMBL" id="QJE96900.1"/>
    </source>
</evidence>
<evidence type="ECO:0008006" key="5">
    <source>
        <dbReference type="Google" id="ProtNLM"/>
    </source>
</evidence>
<organism evidence="3 4">
    <name type="scientific">Luteolibacter luteus</name>
    <dbReference type="NCBI Taxonomy" id="2728835"/>
    <lineage>
        <taxon>Bacteria</taxon>
        <taxon>Pseudomonadati</taxon>
        <taxon>Verrucomicrobiota</taxon>
        <taxon>Verrucomicrobiia</taxon>
        <taxon>Verrucomicrobiales</taxon>
        <taxon>Verrucomicrobiaceae</taxon>
        <taxon>Luteolibacter</taxon>
    </lineage>
</organism>
<dbReference type="InterPro" id="IPR012332">
    <property type="entry name" value="Autotransporter_pectin_lyase_C"/>
</dbReference>
<evidence type="ECO:0000256" key="2">
    <source>
        <dbReference type="SAM" id="SignalP"/>
    </source>
</evidence>
<proteinExistence type="predicted"/>
<keyword evidence="4" id="KW-1185">Reference proteome</keyword>
<dbReference type="AlphaFoldDB" id="A0A858RL39"/>
<dbReference type="Gene3D" id="2.160.20.20">
    <property type="match status" value="1"/>
</dbReference>
<accession>A0A858RL39</accession>
<dbReference type="InterPro" id="IPR011050">
    <property type="entry name" value="Pectin_lyase_fold/virulence"/>
</dbReference>
<dbReference type="EMBL" id="CP051774">
    <property type="protein sequence ID" value="QJE96900.1"/>
    <property type="molecule type" value="Genomic_DNA"/>
</dbReference>
<protein>
    <recommendedName>
        <fullName evidence="5">PEP-CTERM sorting domain-containing protein</fullName>
    </recommendedName>
</protein>
<keyword evidence="1 2" id="KW-0732">Signal</keyword>
<evidence type="ECO:0000313" key="4">
    <source>
        <dbReference type="Proteomes" id="UP000501812"/>
    </source>
</evidence>
<feature type="chain" id="PRO_5032726508" description="PEP-CTERM sorting domain-containing protein" evidence="2">
    <location>
        <begin position="39"/>
        <end position="572"/>
    </location>
</feature>
<sequence length="572" mass="56376">MKSLLSSRVHRPAFTRNSGSRISLLATALAFASGPVMAASNSWVAGGTGNYNDPAKWTGGTNVPNGAADTASSDGTGSVIALATGDNIVLSALNLNLSSGATIFNQTGGSLALGTLGFGGGGASRNPVYNLSGGTLDMTNFTWGNGSAATFNVSGGTANLTGTNLSIGVASGARGTIAMTGGIFNANNVTQVNLGNTGSGNGRGAITLSGDAQFNANVATVVVGQFGSTSTNGGANNSLGTLTLSDTATLTAANVVIGGNNAGSWVNGVVNLNGGTIATGSIRRGNTFLASSSTQIVINANGGTIKATTHANNSNFLQGAFVNLDAGGLKFNTNGNAVGISNAMSGTGGFTKQGSGTLTLSGVNTYTGTTTVEAGSLYLEAGSEIAGAMTINSGATLSGFGIIKGSTTIGGSHSVGASPGLQTFSAGLEYLATGILNWELAADTAGDRGLATGFDAIDVIGGTVAVDSAATINLVLNGAGSTTDFTDVFWDSNQSWLVIDGAAGGSSTFTVGGDPVLDANGVDSEDYGTFSTSTDGDGNHYLQWTAVPEPSAALLGALGFLALRRRVPRAGK</sequence>
<dbReference type="NCBIfam" id="TIGR02601">
    <property type="entry name" value="autotrns_rpt"/>
    <property type="match status" value="1"/>
</dbReference>